<dbReference type="InterPro" id="IPR005804">
    <property type="entry name" value="FA_desaturase_dom"/>
</dbReference>
<feature type="domain" description="C2H2-type" evidence="30">
    <location>
        <begin position="1667"/>
        <end position="1694"/>
    </location>
</feature>
<evidence type="ECO:0000256" key="1">
    <source>
        <dbReference type="ARBA" id="ARBA00004123"/>
    </source>
</evidence>
<evidence type="ECO:0000256" key="27">
    <source>
        <dbReference type="RuleBase" id="RU361169"/>
    </source>
</evidence>
<protein>
    <recommendedName>
        <fullName evidence="7">sphingolipid 4-desaturase</fullName>
        <ecNumber evidence="7">1.14.19.17</ecNumber>
    </recommendedName>
</protein>
<evidence type="ECO:0000256" key="7">
    <source>
        <dbReference type="ARBA" id="ARBA00012021"/>
    </source>
</evidence>
<keyword evidence="25" id="KW-0961">Cell wall biogenesis/degradation</keyword>
<keyword evidence="21 29" id="KW-0472">Membrane</keyword>
<feature type="compositionally biased region" description="Polar residues" evidence="28">
    <location>
        <begin position="1855"/>
        <end position="1865"/>
    </location>
</feature>
<dbReference type="SMART" id="SM01269">
    <property type="entry name" value="Lipid_DES"/>
    <property type="match status" value="1"/>
</dbReference>
<dbReference type="SUPFAM" id="SSF57667">
    <property type="entry name" value="beta-beta-alpha zinc fingers"/>
    <property type="match status" value="1"/>
</dbReference>
<evidence type="ECO:0000256" key="9">
    <source>
        <dbReference type="ARBA" id="ARBA00022525"/>
    </source>
</evidence>
<dbReference type="GO" id="GO:0016020">
    <property type="term" value="C:membrane"/>
    <property type="evidence" value="ECO:0007669"/>
    <property type="project" value="UniProtKB-SubCell"/>
</dbReference>
<dbReference type="Proteomes" id="UP000433883">
    <property type="component" value="Unassembled WGS sequence"/>
</dbReference>
<dbReference type="Pfam" id="PF00295">
    <property type="entry name" value="Glyco_hydro_28"/>
    <property type="match status" value="1"/>
</dbReference>
<dbReference type="InterPro" id="IPR011388">
    <property type="entry name" value="DES1/DES2"/>
</dbReference>
<dbReference type="Pfam" id="PF00096">
    <property type="entry name" value="zf-C2H2"/>
    <property type="match status" value="1"/>
</dbReference>
<evidence type="ECO:0000256" key="4">
    <source>
        <dbReference type="ARBA" id="ARBA00004613"/>
    </source>
</evidence>
<dbReference type="GO" id="GO:0046513">
    <property type="term" value="P:ceramide biosynthetic process"/>
    <property type="evidence" value="ECO:0007669"/>
    <property type="project" value="TreeGrafter"/>
</dbReference>
<dbReference type="InterPro" id="IPR011009">
    <property type="entry name" value="Kinase-like_dom_sf"/>
</dbReference>
<dbReference type="FunFam" id="3.30.160.60:FF:000181">
    <property type="entry name" value="C2H2 type zinc finger protein"/>
    <property type="match status" value="1"/>
</dbReference>
<dbReference type="GO" id="GO:0005737">
    <property type="term" value="C:cytoplasm"/>
    <property type="evidence" value="ECO:0007669"/>
    <property type="project" value="UniProtKB-SubCell"/>
</dbReference>
<dbReference type="PROSITE" id="PS00028">
    <property type="entry name" value="ZINC_FINGER_C2H2_1"/>
    <property type="match status" value="2"/>
</dbReference>
<feature type="compositionally biased region" description="Polar residues" evidence="28">
    <location>
        <begin position="1478"/>
        <end position="1487"/>
    </location>
</feature>
<evidence type="ECO:0000259" key="30">
    <source>
        <dbReference type="PROSITE" id="PS50157"/>
    </source>
</evidence>
<keyword evidence="10 29" id="KW-0812">Transmembrane</keyword>
<dbReference type="InterPro" id="IPR006626">
    <property type="entry name" value="PbH1"/>
</dbReference>
<evidence type="ECO:0000256" key="11">
    <source>
        <dbReference type="ARBA" id="ARBA00022723"/>
    </source>
</evidence>
<evidence type="ECO:0000256" key="26">
    <source>
        <dbReference type="PROSITE-ProRule" id="PRU00042"/>
    </source>
</evidence>
<dbReference type="GO" id="GO:0042284">
    <property type="term" value="F:sphingolipid delta-4 desaturase activity"/>
    <property type="evidence" value="ECO:0007669"/>
    <property type="project" value="UniProtKB-EC"/>
</dbReference>
<evidence type="ECO:0000256" key="14">
    <source>
        <dbReference type="ARBA" id="ARBA00022771"/>
    </source>
</evidence>
<dbReference type="EMBL" id="WNWQ01000016">
    <property type="protein sequence ID" value="KAE9984502.1"/>
    <property type="molecule type" value="Genomic_DNA"/>
</dbReference>
<dbReference type="SUPFAM" id="SSF51126">
    <property type="entry name" value="Pectin lyase-like"/>
    <property type="match status" value="1"/>
</dbReference>
<reference evidence="31 32" key="1">
    <citation type="submission" date="2019-11" db="EMBL/GenBank/DDBJ databases">
        <title>Venturia inaequalis Genome Resource.</title>
        <authorList>
            <person name="Lichtner F.J."/>
        </authorList>
    </citation>
    <scope>NUCLEOTIDE SEQUENCE [LARGE SCALE GENOMIC DNA]</scope>
    <source>
        <strain evidence="31">Bline_iso_100314</strain>
    </source>
</reference>
<evidence type="ECO:0000256" key="12">
    <source>
        <dbReference type="ARBA" id="ARBA00022729"/>
    </source>
</evidence>
<dbReference type="CDD" id="cd03508">
    <property type="entry name" value="Delta4-sphingolipid-FADS-like"/>
    <property type="match status" value="1"/>
</dbReference>
<dbReference type="GO" id="GO:0071555">
    <property type="term" value="P:cell wall organization"/>
    <property type="evidence" value="ECO:0007669"/>
    <property type="project" value="UniProtKB-KW"/>
</dbReference>
<dbReference type="GO" id="GO:0045490">
    <property type="term" value="P:pectin catabolic process"/>
    <property type="evidence" value="ECO:0007669"/>
    <property type="project" value="UniProtKB-ARBA"/>
</dbReference>
<dbReference type="GO" id="GO:0008270">
    <property type="term" value="F:zinc ion binding"/>
    <property type="evidence" value="ECO:0007669"/>
    <property type="project" value="UniProtKB-KW"/>
</dbReference>
<dbReference type="InterPro" id="IPR004147">
    <property type="entry name" value="ABC1_dom"/>
</dbReference>
<dbReference type="InterPro" id="IPR045307">
    <property type="entry name" value="ADCK1_dom"/>
</dbReference>
<comment type="subcellular location">
    <subcellularLocation>
        <location evidence="3">Cytoplasm</location>
    </subcellularLocation>
    <subcellularLocation>
        <location evidence="2">Membrane</location>
        <topology evidence="2">Multi-pass membrane protein</topology>
    </subcellularLocation>
    <subcellularLocation>
        <location evidence="1">Nucleus</location>
    </subcellularLocation>
    <subcellularLocation>
        <location evidence="4">Secreted</location>
    </subcellularLocation>
</comment>
<feature type="compositionally biased region" description="Low complexity" evidence="28">
    <location>
        <begin position="1436"/>
        <end position="1445"/>
    </location>
</feature>
<keyword evidence="24 27" id="KW-0326">Glycosidase</keyword>
<dbReference type="GO" id="GO:0045944">
    <property type="term" value="P:positive regulation of transcription by RNA polymerase II"/>
    <property type="evidence" value="ECO:0007669"/>
    <property type="project" value="UniProtKB-ARBA"/>
</dbReference>
<dbReference type="Pfam" id="PF08557">
    <property type="entry name" value="Lipid_DES"/>
    <property type="match status" value="1"/>
</dbReference>
<dbReference type="SUPFAM" id="SSF56112">
    <property type="entry name" value="Protein kinase-like (PK-like)"/>
    <property type="match status" value="1"/>
</dbReference>
<keyword evidence="22" id="KW-0804">Transcription</keyword>
<feature type="compositionally biased region" description="Polar residues" evidence="28">
    <location>
        <begin position="1277"/>
        <end position="1298"/>
    </location>
</feature>
<keyword evidence="16" id="KW-0862">Zinc</keyword>
<dbReference type="Pfam" id="PF00487">
    <property type="entry name" value="FA_desaturase"/>
    <property type="match status" value="1"/>
</dbReference>
<feature type="region of interest" description="Disordered" evidence="28">
    <location>
        <begin position="1436"/>
        <end position="1487"/>
    </location>
</feature>
<evidence type="ECO:0000256" key="23">
    <source>
        <dbReference type="ARBA" id="ARBA00023242"/>
    </source>
</evidence>
<evidence type="ECO:0000256" key="13">
    <source>
        <dbReference type="ARBA" id="ARBA00022737"/>
    </source>
</evidence>
<feature type="region of interest" description="Disordered" evidence="28">
    <location>
        <begin position="1831"/>
        <end position="1865"/>
    </location>
</feature>
<evidence type="ECO:0000256" key="29">
    <source>
        <dbReference type="SAM" id="Phobius"/>
    </source>
</evidence>
<evidence type="ECO:0000313" key="31">
    <source>
        <dbReference type="EMBL" id="KAE9984502.1"/>
    </source>
</evidence>
<keyword evidence="18" id="KW-0560">Oxidoreductase</keyword>
<evidence type="ECO:0000256" key="10">
    <source>
        <dbReference type="ARBA" id="ARBA00022692"/>
    </source>
</evidence>
<keyword evidence="19" id="KW-0805">Transcription regulation</keyword>
<dbReference type="InterPro" id="IPR013866">
    <property type="entry name" value="Sphingolipid_d4-desaturase_N"/>
</dbReference>
<keyword evidence="20" id="KW-0443">Lipid metabolism</keyword>
<dbReference type="GO" id="GO:0004650">
    <property type="term" value="F:polygalacturonase activity"/>
    <property type="evidence" value="ECO:0007669"/>
    <property type="project" value="InterPro"/>
</dbReference>
<dbReference type="InterPro" id="IPR012334">
    <property type="entry name" value="Pectin_lyas_fold"/>
</dbReference>
<feature type="transmembrane region" description="Helical" evidence="29">
    <location>
        <begin position="161"/>
        <end position="183"/>
    </location>
</feature>
<sequence>MSTTATVTTTVPEKTSNQKDFFWTYTEEPHRTRRQAIIKAHPEVLKLCGPEPLTKYLVTAVVALQIACAYNLRNTSPLSWTFFLTAYIIGATANQNLFLAIHEISHNLAFKSGVVNRIFAVFANLPIGIPYSASFRPYHLTHHKSLGVNGLDADLPTALEAVFLDSVLGKAFFATFQILFYALRPMFVYQLPLTRIHAFNIVAQLGFDYALVKFAGANALWYLIMSSFLAGSLHPCAAHFIAEHYVFQRQTIHANTDAKLAPVPETFSYYGPLNLLTYNVGLHNEHHDFPAVPWTRLPALYEIAKEYYEPLPHHKSWCYVIWQFILDKEVGTSFVEYLASENFFNFKPSLRSWRRDVLVTADLVLSWPLGDDKSWDLESVETVNEVQSASRILDMLVFTPTSLATLLFFTSTVSAVWVAENFLETLRSPRPFHAQASPERNKTCVVESFNDPEIDDAENILQAIHDCNGGGHVIFAEKQIYTIASPMNLTGLAAIDLDVQGILSFPSTNLTYWQTAAFDLQYQNATSFFLLGGHDVNVYGFGTIQGNGQAWWDAFVKNKALKRPVLFAIVGMQGGSVSEISMMNSPFWHNVIVNSSDVVYSGLELRSTSSNGNFEKNTDGWDVYRSDGITIENSTVTNGDDCVSFKPNSTSILVQNLICNGTHGISVGSLGQYASRIDYVEDILVRNISMYNSSEGARIKVWSDSYSEKSASLTGGGGSGLVRNVTYDGMFLDNVDYGLTITQCYGQDDEEECFRHPIILGTRPSFVTFGGAKYLWGNMPAIDVLALEQNEGPDWANDLNLLFAGYRTPPLATGDFRNVIKTVALLPEAYGKELTLTLNDRDLDIVARNTIMLILLLAVEDTATAVDCVLHVWYSAQIKQSHIELLDTTVRPLIEDMCKKIAERSEDVLLAKTWSWGTKSIRLVLSKMAWEATLSYLSLPTGLSSQGAHDLRLAVTLAPHRKDYLDRHLFSQTPTQRMCIIKYRRDGILLPFGNSRKSYNVPNPTFFQTADVWPLKDSADPAQGWETKEVTATDLGALWNDSYGKLYFLIKNVLTSSLVRDKEKYLDMYMDGLNAASIMRKTGSRLRSPNRIVKKWPAALKLGPKETGAKEEFNAAMAGELSGTECYLEWQRSEAQQDPMAILGALQTSTEVSGSPFRDPNSNPTLDQQSVAFSSAQYNTQFVSNQPTFDGSADFLSSQAYSQAADFSQGGLFQDQNLPQGLTSGATFNQTGNNLYGNFGGLTDTSGLNSGFDAPLFSDSGHTGNLFGAQLDPVLMGSNSTQTQSINPTSINMSTQAQPPTPPHLLSPEMNRQTSGSPHHSPGLTQRGFQPPPVSSPGMQQHSRHTSLDPSSAAYPGQNYGGEWGNMQNWTHRRQPSDTHSEISNSSAHPSPYLANSDSFDHPIDHHSPMLNAQQDPAMFEPVMGGIGSFTISDGNQQQQNPYQQHMIGTPSHSPAPSPRLIPQQQLPPFSGSFGLIDQNSYNNGQQGMAMFQPQESFPDFQGHNEAMSPPEINIQLAPPSRQASFEPPKPEGVIEGALSPPDTSRSRNRTRAKSDSHVRNGISPGGRDHKPDTLSPAAAGVGSRSPSPSGKAGTRRSSTSSVPNRDYILDLADPKRPASGASGESNASKRTQKHPATFQCSLCPKRFTRAYNLRSHLRTHTDERPFVCNHCGKAFARQHDRKRHEGLHSGEKKFVCRGALKENGQWGCGRRFARADALGRHFRSEAGRVCIKPLLEEEALERQNTQNAQGMQSMMDGMLPGQPMMQQPQASFDAYGNAASAFDPNMQMYRLPNALLQQYPTLGNIWDTLPTNGPEEMEGDISGQNSYDGSANEYEDEGEYNHPNSGWASDVGPQGTSSPFRPHQQFNNYTAQTTVKPRRGRKLLYTSAAVLGIAGTAVAFNDDAKHIAGGAKRTGRVVGTLVVNINDYRVTLKNDDPIALKACHKRCAERTLVTLEKNGSIFIKLGQHLSSLTYLLPDEWCDTFIPLQDKCPVSSFESIEEMCLKDTGHPLSFYFSEFEKEPVGAASLAQVHRAVIKGTGERVAVKVQHPALDEWSKLDLRLTHFTFVTLKRWFPEYDLTWLSEEMEVSLPQELDFRREGQNAMRTREYFSHCPDAPVIIPRVLWAQRRILVMDYVTGHRPDDLKYLDDNKIDRDEVSAALARIFNEMIFGRDAPVHCDLHAGNVSIRHNPNPKWGSSNFDVILYDHGLYRDVPLPLRRSYAKLWLAVLDGDEPAMRKYAYEVGGVTDESFPLFASAITGRDYTVLTSKGGVAKPRSKMEKDNISGALGDGMLAELVQLLSKVPRVLLLILKTNDLTRSLDEGLQTRQGSVRTFLILARYASRTVYEEQLDNIRGAMFYPPNLIMFFRAWLGHLRVEAKLSGFEWYLTARRVLGMKPLEMGA</sequence>
<feature type="compositionally biased region" description="Polar residues" evidence="28">
    <location>
        <begin position="1382"/>
        <end position="1394"/>
    </location>
</feature>
<dbReference type="SMART" id="SM00355">
    <property type="entry name" value="ZnF_C2H2"/>
    <property type="match status" value="2"/>
</dbReference>
<keyword evidence="12" id="KW-0732">Signal</keyword>
<evidence type="ECO:0000256" key="25">
    <source>
        <dbReference type="ARBA" id="ARBA00023316"/>
    </source>
</evidence>
<keyword evidence="15 27" id="KW-0378">Hydrolase</keyword>
<feature type="transmembrane region" description="Helical" evidence="29">
    <location>
        <begin position="78"/>
        <end position="102"/>
    </location>
</feature>
<evidence type="ECO:0000256" key="16">
    <source>
        <dbReference type="ARBA" id="ARBA00022833"/>
    </source>
</evidence>
<dbReference type="Gene3D" id="3.30.160.60">
    <property type="entry name" value="Classic Zinc Finger"/>
    <property type="match status" value="3"/>
</dbReference>
<evidence type="ECO:0000256" key="17">
    <source>
        <dbReference type="ARBA" id="ARBA00022989"/>
    </source>
</evidence>
<dbReference type="Gene3D" id="2.160.20.10">
    <property type="entry name" value="Single-stranded right-handed beta-helix, Pectin lyase-like"/>
    <property type="match status" value="1"/>
</dbReference>
<evidence type="ECO:0000256" key="22">
    <source>
        <dbReference type="ARBA" id="ARBA00023163"/>
    </source>
</evidence>
<evidence type="ECO:0000256" key="15">
    <source>
        <dbReference type="ARBA" id="ARBA00022801"/>
    </source>
</evidence>
<dbReference type="InterPro" id="IPR013087">
    <property type="entry name" value="Znf_C2H2_type"/>
</dbReference>
<comment type="caution">
    <text evidence="31">The sequence shown here is derived from an EMBL/GenBank/DDBJ whole genome shotgun (WGS) entry which is preliminary data.</text>
</comment>
<comment type="similarity">
    <text evidence="6 27">Belongs to the glycosyl hydrolase 28 family.</text>
</comment>
<evidence type="ECO:0000256" key="20">
    <source>
        <dbReference type="ARBA" id="ARBA00023098"/>
    </source>
</evidence>
<accession>A0A8H3VBB4</accession>
<keyword evidence="13" id="KW-0677">Repeat</keyword>
<feature type="compositionally biased region" description="Polar residues" evidence="28">
    <location>
        <begin position="1310"/>
        <end position="1328"/>
    </location>
</feature>
<dbReference type="Pfam" id="PF03109">
    <property type="entry name" value="ABC1"/>
    <property type="match status" value="1"/>
</dbReference>
<dbReference type="EC" id="1.14.19.17" evidence="7"/>
<keyword evidence="17 29" id="KW-1133">Transmembrane helix</keyword>
<dbReference type="InterPro" id="IPR000743">
    <property type="entry name" value="Glyco_hydro_28"/>
</dbReference>
<feature type="region of interest" description="Disordered" evidence="28">
    <location>
        <begin position="1276"/>
        <end position="1394"/>
    </location>
</feature>
<evidence type="ECO:0000256" key="6">
    <source>
        <dbReference type="ARBA" id="ARBA00008834"/>
    </source>
</evidence>
<dbReference type="FunFam" id="3.30.160.60:FF:000239">
    <property type="entry name" value="C2H2 type zinc finger protein"/>
    <property type="match status" value="1"/>
</dbReference>
<dbReference type="GO" id="GO:0005634">
    <property type="term" value="C:nucleus"/>
    <property type="evidence" value="ECO:0007669"/>
    <property type="project" value="UniProtKB-SubCell"/>
</dbReference>
<dbReference type="InterPro" id="IPR027974">
    <property type="entry name" value="DUF4470"/>
</dbReference>
<evidence type="ECO:0000256" key="19">
    <source>
        <dbReference type="ARBA" id="ARBA00023015"/>
    </source>
</evidence>
<keyword evidence="11" id="KW-0479">Metal-binding</keyword>
<gene>
    <name evidence="31" type="ORF">BLS_002204</name>
</gene>
<evidence type="ECO:0000256" key="2">
    <source>
        <dbReference type="ARBA" id="ARBA00004141"/>
    </source>
</evidence>
<dbReference type="Pfam" id="PF14737">
    <property type="entry name" value="DUF4470"/>
    <property type="match status" value="1"/>
</dbReference>
<feature type="transmembrane region" description="Helical" evidence="29">
    <location>
        <begin position="114"/>
        <end position="133"/>
    </location>
</feature>
<evidence type="ECO:0000256" key="28">
    <source>
        <dbReference type="SAM" id="MobiDB-lite"/>
    </source>
</evidence>
<proteinExistence type="inferred from homology"/>
<dbReference type="SMART" id="SM00710">
    <property type="entry name" value="PbH1"/>
    <property type="match status" value="4"/>
</dbReference>
<comment type="similarity">
    <text evidence="5">Belongs to the fatty acid desaturase type 1 family. DEGS subfamily.</text>
</comment>
<dbReference type="CDD" id="cd13969">
    <property type="entry name" value="ADCK1-like"/>
    <property type="match status" value="1"/>
</dbReference>
<feature type="domain" description="C2H2-type" evidence="30">
    <location>
        <begin position="1639"/>
        <end position="1666"/>
    </location>
</feature>
<evidence type="ECO:0000256" key="24">
    <source>
        <dbReference type="ARBA" id="ARBA00023295"/>
    </source>
</evidence>
<dbReference type="PANTHER" id="PTHR12879:SF8">
    <property type="entry name" value="SPHINGOLIPID DELTA(4)-DESATURASE DES1"/>
    <property type="match status" value="1"/>
</dbReference>
<evidence type="ECO:0000256" key="18">
    <source>
        <dbReference type="ARBA" id="ARBA00023002"/>
    </source>
</evidence>
<dbReference type="InterPro" id="IPR011050">
    <property type="entry name" value="Pectin_lyase_fold/virulence"/>
</dbReference>
<evidence type="ECO:0000256" key="3">
    <source>
        <dbReference type="ARBA" id="ARBA00004496"/>
    </source>
</evidence>
<dbReference type="PANTHER" id="PTHR12879">
    <property type="entry name" value="SPHINGOLIPID DELTA 4 DESATURASE/C-4 HYDROXYLASE PROTEIN DES2"/>
    <property type="match status" value="1"/>
</dbReference>
<keyword evidence="8" id="KW-0963">Cytoplasm</keyword>
<keyword evidence="23" id="KW-0539">Nucleus</keyword>
<dbReference type="InterPro" id="IPR036236">
    <property type="entry name" value="Znf_C2H2_sf"/>
</dbReference>
<feature type="region of interest" description="Disordered" evidence="28">
    <location>
        <begin position="1521"/>
        <end position="1635"/>
    </location>
</feature>
<feature type="transmembrane region" description="Helical" evidence="29">
    <location>
        <begin position="220"/>
        <end position="242"/>
    </location>
</feature>
<keyword evidence="9" id="KW-0964">Secreted</keyword>
<dbReference type="FunFam" id="3.30.160.60:FF:000146">
    <property type="entry name" value="C2H2 type zinc finger protein"/>
    <property type="match status" value="1"/>
</dbReference>
<dbReference type="PROSITE" id="PS50157">
    <property type="entry name" value="ZINC_FINGER_C2H2_2"/>
    <property type="match status" value="2"/>
</dbReference>
<keyword evidence="14 26" id="KW-0863">Zinc-finger</keyword>
<evidence type="ECO:0000313" key="32">
    <source>
        <dbReference type="Proteomes" id="UP000433883"/>
    </source>
</evidence>
<organism evidence="31 32">
    <name type="scientific">Venturia inaequalis</name>
    <name type="common">Apple scab fungus</name>
    <dbReference type="NCBI Taxonomy" id="5025"/>
    <lineage>
        <taxon>Eukaryota</taxon>
        <taxon>Fungi</taxon>
        <taxon>Dikarya</taxon>
        <taxon>Ascomycota</taxon>
        <taxon>Pezizomycotina</taxon>
        <taxon>Dothideomycetes</taxon>
        <taxon>Pleosporomycetidae</taxon>
        <taxon>Venturiales</taxon>
        <taxon>Venturiaceae</taxon>
        <taxon>Venturia</taxon>
    </lineage>
</organism>
<evidence type="ECO:0000256" key="21">
    <source>
        <dbReference type="ARBA" id="ARBA00023136"/>
    </source>
</evidence>
<name>A0A8H3VBB4_VENIN</name>
<evidence type="ECO:0000256" key="5">
    <source>
        <dbReference type="ARBA" id="ARBA00006146"/>
    </source>
</evidence>
<evidence type="ECO:0000256" key="8">
    <source>
        <dbReference type="ARBA" id="ARBA00022490"/>
    </source>
</evidence>
<dbReference type="GO" id="GO:0005576">
    <property type="term" value="C:extracellular region"/>
    <property type="evidence" value="ECO:0007669"/>
    <property type="project" value="UniProtKB-SubCell"/>
</dbReference>
<dbReference type="GO" id="GO:0071277">
    <property type="term" value="P:cellular response to calcium ion"/>
    <property type="evidence" value="ECO:0007669"/>
    <property type="project" value="UniProtKB-ARBA"/>
</dbReference>